<dbReference type="Proteomes" id="UP000236214">
    <property type="component" value="Unassembled WGS sequence"/>
</dbReference>
<comment type="caution">
    <text evidence="1">The sequence shown here is derived from an EMBL/GenBank/DDBJ whole genome shotgun (WGS) entry which is preliminary data.</text>
</comment>
<keyword evidence="2" id="KW-1185">Reference proteome</keyword>
<protein>
    <submittedName>
        <fullName evidence="1">Uncharacterized protein</fullName>
    </submittedName>
</protein>
<evidence type="ECO:0000313" key="2">
    <source>
        <dbReference type="Proteomes" id="UP000236214"/>
    </source>
</evidence>
<proteinExistence type="predicted"/>
<accession>A0A2H6D315</accession>
<evidence type="ECO:0000313" key="1">
    <source>
        <dbReference type="EMBL" id="GBD69385.1"/>
    </source>
</evidence>
<name>A0A2H6D315_TETHA</name>
<sequence length="64" mass="7702">MIYFTKEGKLNKGAFILDEMKGSLEKEPSFYPKSREVRERSLHFDNNEGKFEKETLIYNFIFLF</sequence>
<gene>
    <name evidence="1" type="ORF">TEHN7118_2191</name>
</gene>
<reference evidence="1 2" key="1">
    <citation type="submission" date="2016-05" db="EMBL/GenBank/DDBJ databases">
        <title>Whole genome sequencing of Tetragenococcus halophilus subsp. halophilus NISL 7118.</title>
        <authorList>
            <person name="Shiwa Y."/>
            <person name="Nishimura I."/>
            <person name="Yoshikawa H."/>
            <person name="Koyama Y."/>
            <person name="Oguma T."/>
        </authorList>
    </citation>
    <scope>NUCLEOTIDE SEQUENCE [LARGE SCALE GENOMIC DNA]</scope>
    <source>
        <strain evidence="1 2">NISL 7118</strain>
    </source>
</reference>
<dbReference type="EMBL" id="BDEC01000207">
    <property type="protein sequence ID" value="GBD69385.1"/>
    <property type="molecule type" value="Genomic_DNA"/>
</dbReference>
<dbReference type="AlphaFoldDB" id="A0A2H6D315"/>
<organism evidence="1 2">
    <name type="scientific">Tetragenococcus halophilus subsp. halophilus</name>
    <dbReference type="NCBI Taxonomy" id="1513897"/>
    <lineage>
        <taxon>Bacteria</taxon>
        <taxon>Bacillati</taxon>
        <taxon>Bacillota</taxon>
        <taxon>Bacilli</taxon>
        <taxon>Lactobacillales</taxon>
        <taxon>Enterococcaceae</taxon>
        <taxon>Tetragenococcus</taxon>
    </lineage>
</organism>